<dbReference type="InterPro" id="IPR014044">
    <property type="entry name" value="CAP_dom"/>
</dbReference>
<dbReference type="Pfam" id="PF00188">
    <property type="entry name" value="CAP"/>
    <property type="match status" value="1"/>
</dbReference>
<keyword evidence="1" id="KW-0732">Signal</keyword>
<feature type="chain" id="PRO_5012341713" evidence="1">
    <location>
        <begin position="25"/>
        <end position="168"/>
    </location>
</feature>
<evidence type="ECO:0000259" key="2">
    <source>
        <dbReference type="Pfam" id="PF00188"/>
    </source>
</evidence>
<proteinExistence type="predicted"/>
<organism evidence="3 4">
    <name type="scientific">Maribacter aquivivus</name>
    <dbReference type="NCBI Taxonomy" id="228958"/>
    <lineage>
        <taxon>Bacteria</taxon>
        <taxon>Pseudomonadati</taxon>
        <taxon>Bacteroidota</taxon>
        <taxon>Flavobacteriia</taxon>
        <taxon>Flavobacteriales</taxon>
        <taxon>Flavobacteriaceae</taxon>
        <taxon>Maribacter</taxon>
    </lineage>
</organism>
<reference evidence="4" key="1">
    <citation type="submission" date="2016-11" db="EMBL/GenBank/DDBJ databases">
        <authorList>
            <person name="Varghese N."/>
            <person name="Submissions S."/>
        </authorList>
    </citation>
    <scope>NUCLEOTIDE SEQUENCE [LARGE SCALE GENOMIC DNA]</scope>
    <source>
        <strain evidence="4">DSM 16478</strain>
    </source>
</reference>
<feature type="signal peptide" evidence="1">
    <location>
        <begin position="1"/>
        <end position="24"/>
    </location>
</feature>
<dbReference type="AlphaFoldDB" id="A0A1M6JVX1"/>
<sequence>MKSTFIFSALILVLLSSCSKNQNSTDYAENSEYTLTEYTLASSKYHNTIEAELFELINNYRTDIGLNELVFENATYYYASLHTNYMISKKSTSHDNFSKRAEYISERLDADFVSENVARNYETIEDAFAAWLKNPGHKKNIEGEYNYSAISIIQSSNGDYYYTQIFVK</sequence>
<protein>
    <submittedName>
        <fullName evidence="3">Uncharacterized conserved protein YkwD, contains CAP (CSP/antigen 5/PR1) domain</fullName>
    </submittedName>
</protein>
<dbReference type="RefSeq" id="WP_084134930.1">
    <property type="nucleotide sequence ID" value="NZ_FQZX01000001.1"/>
</dbReference>
<evidence type="ECO:0000313" key="4">
    <source>
        <dbReference type="Proteomes" id="UP000184314"/>
    </source>
</evidence>
<keyword evidence="4" id="KW-1185">Reference proteome</keyword>
<evidence type="ECO:0000313" key="3">
    <source>
        <dbReference type="EMBL" id="SHJ50819.1"/>
    </source>
</evidence>
<accession>A0A1M6JVX1</accession>
<dbReference type="Gene3D" id="3.40.33.10">
    <property type="entry name" value="CAP"/>
    <property type="match status" value="1"/>
</dbReference>
<dbReference type="OrthoDB" id="982527at2"/>
<evidence type="ECO:0000256" key="1">
    <source>
        <dbReference type="SAM" id="SignalP"/>
    </source>
</evidence>
<dbReference type="CDD" id="cd05379">
    <property type="entry name" value="CAP_bacterial"/>
    <property type="match status" value="1"/>
</dbReference>
<dbReference type="SUPFAM" id="SSF55797">
    <property type="entry name" value="PR-1-like"/>
    <property type="match status" value="1"/>
</dbReference>
<dbReference type="PANTHER" id="PTHR31157:SF30">
    <property type="entry name" value="SCP DOMAIN-CONTAINING PROTEIN"/>
    <property type="match status" value="1"/>
</dbReference>
<dbReference type="InterPro" id="IPR035940">
    <property type="entry name" value="CAP_sf"/>
</dbReference>
<feature type="domain" description="SCP" evidence="2">
    <location>
        <begin position="55"/>
        <end position="166"/>
    </location>
</feature>
<dbReference type="PANTHER" id="PTHR31157">
    <property type="entry name" value="SCP DOMAIN-CONTAINING PROTEIN"/>
    <property type="match status" value="1"/>
</dbReference>
<dbReference type="PROSITE" id="PS51257">
    <property type="entry name" value="PROKAR_LIPOPROTEIN"/>
    <property type="match status" value="1"/>
</dbReference>
<name>A0A1M6JVX1_9FLAO</name>
<dbReference type="Proteomes" id="UP000184314">
    <property type="component" value="Unassembled WGS sequence"/>
</dbReference>
<gene>
    <name evidence="3" type="ORF">SAMN04488007_0555</name>
</gene>
<dbReference type="STRING" id="228958.SAMN04488007_0555"/>
<dbReference type="EMBL" id="FQZX01000001">
    <property type="protein sequence ID" value="SHJ50819.1"/>
    <property type="molecule type" value="Genomic_DNA"/>
</dbReference>